<evidence type="ECO:0000256" key="1">
    <source>
        <dbReference type="SAM" id="MobiDB-lite"/>
    </source>
</evidence>
<feature type="region of interest" description="Disordered" evidence="1">
    <location>
        <begin position="25"/>
        <end position="48"/>
    </location>
</feature>
<feature type="non-terminal residue" evidence="2">
    <location>
        <position position="1"/>
    </location>
</feature>
<keyword evidence="3" id="KW-1185">Reference proteome</keyword>
<protein>
    <submittedName>
        <fullName evidence="2">Uncharacterized protein</fullName>
    </submittedName>
</protein>
<sequence>GIKHLNKRPFANIRRFSLLNEPTSNLTKLATTPQIQTREPSSRGRCAPEACLSRPGTQLSNTLAFTSEADTLSIVTKLLSQPEKIIEEEIAKLRRYKNVRVPTLSKSNGYHRFRRQDPSGESNLMSETLHSINTECNHQLSEESGALLDTTKILTSSEKLSSLIARRVSRRMNKPTDNLIRVKSLTIARETPHQILLRRRTLQSSLMQKKAATYHEALRVPRSTPFV</sequence>
<dbReference type="Proteomes" id="UP001626550">
    <property type="component" value="Unassembled WGS sequence"/>
</dbReference>
<proteinExistence type="predicted"/>
<evidence type="ECO:0000313" key="3">
    <source>
        <dbReference type="Proteomes" id="UP001626550"/>
    </source>
</evidence>
<evidence type="ECO:0000313" key="2">
    <source>
        <dbReference type="EMBL" id="KAL3311972.1"/>
    </source>
</evidence>
<gene>
    <name evidence="2" type="ORF">Ciccas_009443</name>
</gene>
<name>A0ABD2PX12_9PLAT</name>
<organism evidence="2 3">
    <name type="scientific">Cichlidogyrus casuarinus</name>
    <dbReference type="NCBI Taxonomy" id="1844966"/>
    <lineage>
        <taxon>Eukaryota</taxon>
        <taxon>Metazoa</taxon>
        <taxon>Spiralia</taxon>
        <taxon>Lophotrochozoa</taxon>
        <taxon>Platyhelminthes</taxon>
        <taxon>Monogenea</taxon>
        <taxon>Monopisthocotylea</taxon>
        <taxon>Dactylogyridea</taxon>
        <taxon>Ancyrocephalidae</taxon>
        <taxon>Cichlidogyrus</taxon>
    </lineage>
</organism>
<comment type="caution">
    <text evidence="2">The sequence shown here is derived from an EMBL/GenBank/DDBJ whole genome shotgun (WGS) entry which is preliminary data.</text>
</comment>
<feature type="compositionally biased region" description="Polar residues" evidence="1">
    <location>
        <begin position="25"/>
        <end position="39"/>
    </location>
</feature>
<dbReference type="EMBL" id="JBJKFK010001933">
    <property type="protein sequence ID" value="KAL3311972.1"/>
    <property type="molecule type" value="Genomic_DNA"/>
</dbReference>
<reference evidence="2 3" key="1">
    <citation type="submission" date="2024-11" db="EMBL/GenBank/DDBJ databases">
        <title>Adaptive evolution of stress response genes in parasites aligns with host niche diversity.</title>
        <authorList>
            <person name="Hahn C."/>
            <person name="Resl P."/>
        </authorList>
    </citation>
    <scope>NUCLEOTIDE SEQUENCE [LARGE SCALE GENOMIC DNA]</scope>
    <source>
        <strain evidence="2">EGGRZ-B1_66</strain>
        <tissue evidence="2">Body</tissue>
    </source>
</reference>
<accession>A0ABD2PX12</accession>
<dbReference type="AlphaFoldDB" id="A0ABD2PX12"/>